<feature type="transmembrane region" description="Helical" evidence="1">
    <location>
        <begin position="45"/>
        <end position="68"/>
    </location>
</feature>
<dbReference type="RefSeq" id="WP_168996545.1">
    <property type="nucleotide sequence ID" value="NZ_JAVFBA010000012.1"/>
</dbReference>
<proteinExistence type="predicted"/>
<name>A0A5T5CRX0_SALER</name>
<gene>
    <name evidence="2" type="ORF">DO074_06650</name>
</gene>
<protein>
    <submittedName>
        <fullName evidence="2">Uncharacterized protein</fullName>
    </submittedName>
</protein>
<reference evidence="2" key="1">
    <citation type="submission" date="2018-06" db="EMBL/GenBank/DDBJ databases">
        <authorList>
            <consortium name="PulseNet: The National Subtyping Network for Foodborne Disease Surveillance"/>
            <person name="Tarr C.L."/>
            <person name="Trees E."/>
            <person name="Katz L.S."/>
            <person name="Carleton-Romer H.A."/>
            <person name="Stroika S."/>
            <person name="Kucerova Z."/>
            <person name="Roache K.F."/>
            <person name="Sabol A.L."/>
            <person name="Besser J."/>
            <person name="Gerner-Smidt P."/>
        </authorList>
    </citation>
    <scope>NUCLEOTIDE SEQUENCE</scope>
    <source>
        <strain evidence="2">PNUSAS037975</strain>
    </source>
</reference>
<feature type="transmembrane region" description="Helical" evidence="1">
    <location>
        <begin position="95"/>
        <end position="115"/>
    </location>
</feature>
<keyword evidence="1" id="KW-0812">Transmembrane</keyword>
<evidence type="ECO:0000256" key="1">
    <source>
        <dbReference type="SAM" id="Phobius"/>
    </source>
</evidence>
<accession>A0A5T5CRX0</accession>
<feature type="transmembrane region" description="Helical" evidence="1">
    <location>
        <begin position="136"/>
        <end position="156"/>
    </location>
</feature>
<evidence type="ECO:0000313" key="2">
    <source>
        <dbReference type="EMBL" id="EBL9750302.1"/>
    </source>
</evidence>
<comment type="caution">
    <text evidence="2">The sequence shown here is derived from an EMBL/GenBank/DDBJ whole genome shotgun (WGS) entry which is preliminary data.</text>
</comment>
<organism evidence="2">
    <name type="scientific">Salmonella enterica</name>
    <name type="common">Salmonella choleraesuis</name>
    <dbReference type="NCBI Taxonomy" id="28901"/>
    <lineage>
        <taxon>Bacteria</taxon>
        <taxon>Pseudomonadati</taxon>
        <taxon>Pseudomonadota</taxon>
        <taxon>Gammaproteobacteria</taxon>
        <taxon>Enterobacterales</taxon>
        <taxon>Enterobacteriaceae</taxon>
        <taxon>Salmonella</taxon>
    </lineage>
</organism>
<keyword evidence="1" id="KW-1133">Transmembrane helix</keyword>
<sequence>MSPQTSKDLKALTVQWKWNLLILFLIALASYWLKDNVNYNDIKDILSVLQNISASIFTIVGLWIGFLYPNAIASIVNDDVDYIKNTKDAPRIEKLIYVVITSAVVMLSILFVYLFKSIGSGLSNSIVHTDFVKMTGITFVYFMCWLQVKCVFSVILSNVSFANNLHSRIVSAKFSHHDD</sequence>
<dbReference type="AlphaFoldDB" id="A0A5T5CRX0"/>
<dbReference type="EMBL" id="AAGAUO010000007">
    <property type="protein sequence ID" value="EBL9750302.1"/>
    <property type="molecule type" value="Genomic_DNA"/>
</dbReference>
<feature type="transmembrane region" description="Helical" evidence="1">
    <location>
        <begin position="16"/>
        <end position="33"/>
    </location>
</feature>
<keyword evidence="1" id="KW-0472">Membrane</keyword>